<evidence type="ECO:0000313" key="1">
    <source>
        <dbReference type="EMBL" id="KAK0439296.1"/>
    </source>
</evidence>
<name>A0AA39JAP4_ARMTA</name>
<comment type="caution">
    <text evidence="1">The sequence shown here is derived from an EMBL/GenBank/DDBJ whole genome shotgun (WGS) entry which is preliminary data.</text>
</comment>
<accession>A0AA39JAP4</accession>
<dbReference type="EMBL" id="JAUEPS010000087">
    <property type="protein sequence ID" value="KAK0439296.1"/>
    <property type="molecule type" value="Genomic_DNA"/>
</dbReference>
<evidence type="ECO:0000313" key="2">
    <source>
        <dbReference type="Proteomes" id="UP001175211"/>
    </source>
</evidence>
<keyword evidence="2" id="KW-1185">Reference proteome</keyword>
<dbReference type="GeneID" id="85349756"/>
<dbReference type="AlphaFoldDB" id="A0AA39JAP4"/>
<organism evidence="1 2">
    <name type="scientific">Armillaria tabescens</name>
    <name type="common">Ringless honey mushroom</name>
    <name type="synonym">Agaricus tabescens</name>
    <dbReference type="NCBI Taxonomy" id="1929756"/>
    <lineage>
        <taxon>Eukaryota</taxon>
        <taxon>Fungi</taxon>
        <taxon>Dikarya</taxon>
        <taxon>Basidiomycota</taxon>
        <taxon>Agaricomycotina</taxon>
        <taxon>Agaricomycetes</taxon>
        <taxon>Agaricomycetidae</taxon>
        <taxon>Agaricales</taxon>
        <taxon>Marasmiineae</taxon>
        <taxon>Physalacriaceae</taxon>
        <taxon>Desarmillaria</taxon>
    </lineage>
</organism>
<protein>
    <submittedName>
        <fullName evidence="1">Uncharacterized protein</fullName>
    </submittedName>
</protein>
<dbReference type="RefSeq" id="XP_060323227.1">
    <property type="nucleotide sequence ID" value="XM_060466208.1"/>
</dbReference>
<dbReference type="Proteomes" id="UP001175211">
    <property type="component" value="Unassembled WGS sequence"/>
</dbReference>
<proteinExistence type="predicted"/>
<sequence length="159" mass="18235">MSLVIKHNDKTPVVARQMSKTGLRLERSHYFLLIMSFSSCTDVDICNHPLIFLISSRFSSIRNLRIDTSLISYPAFSRWRGRLDQLCHLSFTTPLLLSSGPLSSGGVESVIDAFEYAPKLKTVTMRAHDCFHFSFRFSWTQIVHLNLSIFDRDDIAFDN</sequence>
<gene>
    <name evidence="1" type="ORF">EV420DRAFT_1177338</name>
</gene>
<reference evidence="1" key="1">
    <citation type="submission" date="2023-06" db="EMBL/GenBank/DDBJ databases">
        <authorList>
            <consortium name="Lawrence Berkeley National Laboratory"/>
            <person name="Ahrendt S."/>
            <person name="Sahu N."/>
            <person name="Indic B."/>
            <person name="Wong-Bajracharya J."/>
            <person name="Merenyi Z."/>
            <person name="Ke H.-M."/>
            <person name="Monk M."/>
            <person name="Kocsube S."/>
            <person name="Drula E."/>
            <person name="Lipzen A."/>
            <person name="Balint B."/>
            <person name="Henrissat B."/>
            <person name="Andreopoulos B."/>
            <person name="Martin F.M."/>
            <person name="Harder C.B."/>
            <person name="Rigling D."/>
            <person name="Ford K.L."/>
            <person name="Foster G.D."/>
            <person name="Pangilinan J."/>
            <person name="Papanicolaou A."/>
            <person name="Barry K."/>
            <person name="LaButti K."/>
            <person name="Viragh M."/>
            <person name="Koriabine M."/>
            <person name="Yan M."/>
            <person name="Riley R."/>
            <person name="Champramary S."/>
            <person name="Plett K.L."/>
            <person name="Tsai I.J."/>
            <person name="Slot J."/>
            <person name="Sipos G."/>
            <person name="Plett J."/>
            <person name="Nagy L.G."/>
            <person name="Grigoriev I.V."/>
        </authorList>
    </citation>
    <scope>NUCLEOTIDE SEQUENCE</scope>
    <source>
        <strain evidence="1">CCBAS 213</strain>
    </source>
</reference>